<name>A0A0M6YJ78_9RHOB</name>
<dbReference type="InterPro" id="IPR001343">
    <property type="entry name" value="Hemolysn_Ca-bd"/>
</dbReference>
<evidence type="ECO:0000313" key="5">
    <source>
        <dbReference type="Proteomes" id="UP000049222"/>
    </source>
</evidence>
<dbReference type="EMBL" id="CXSU01000012">
    <property type="protein sequence ID" value="CTQ49974.1"/>
    <property type="molecule type" value="Genomic_DNA"/>
</dbReference>
<keyword evidence="2" id="KW-0964">Secreted</keyword>
<dbReference type="GO" id="GO:0005509">
    <property type="term" value="F:calcium ion binding"/>
    <property type="evidence" value="ECO:0007669"/>
    <property type="project" value="InterPro"/>
</dbReference>
<dbReference type="AlphaFoldDB" id="A0A0M6YJ78"/>
<dbReference type="Pfam" id="PF00353">
    <property type="entry name" value="HemolysinCabind"/>
    <property type="match status" value="4"/>
</dbReference>
<evidence type="ECO:0000313" key="4">
    <source>
        <dbReference type="EMBL" id="CTQ49974.1"/>
    </source>
</evidence>
<dbReference type="InterPro" id="IPR018511">
    <property type="entry name" value="Hemolysin-typ_Ca-bd_CS"/>
</dbReference>
<dbReference type="PRINTS" id="PR00313">
    <property type="entry name" value="CABNDNGRPT"/>
</dbReference>
<dbReference type="PANTHER" id="PTHR38340">
    <property type="entry name" value="S-LAYER PROTEIN"/>
    <property type="match status" value="1"/>
</dbReference>
<feature type="region of interest" description="Disordered" evidence="3">
    <location>
        <begin position="23"/>
        <end position="42"/>
    </location>
</feature>
<comment type="subcellular location">
    <subcellularLocation>
        <location evidence="1">Secreted</location>
    </subcellularLocation>
</comment>
<dbReference type="OrthoDB" id="7771506at2"/>
<proteinExistence type="predicted"/>
<dbReference type="PROSITE" id="PS00330">
    <property type="entry name" value="HEMOLYSIN_CALCIUM"/>
    <property type="match status" value="2"/>
</dbReference>
<dbReference type="GO" id="GO:0005576">
    <property type="term" value="C:extracellular region"/>
    <property type="evidence" value="ECO:0007669"/>
    <property type="project" value="UniProtKB-SubCell"/>
</dbReference>
<dbReference type="InterPro" id="IPR050557">
    <property type="entry name" value="RTX_toxin/Mannuronan_C5-epim"/>
</dbReference>
<gene>
    <name evidence="4" type="primary">hlyA_2</name>
    <name evidence="4" type="ORF">JDO7802_01991</name>
</gene>
<dbReference type="STRING" id="420998.JDO7802_01991"/>
<dbReference type="Gene3D" id="2.150.10.10">
    <property type="entry name" value="Serralysin-like metalloprotease, C-terminal"/>
    <property type="match status" value="3"/>
</dbReference>
<dbReference type="RefSeq" id="WP_055085124.1">
    <property type="nucleotide sequence ID" value="NZ_CXSU01000012.1"/>
</dbReference>
<keyword evidence="5" id="KW-1185">Reference proteome</keyword>
<dbReference type="Proteomes" id="UP000049222">
    <property type="component" value="Unassembled WGS sequence"/>
</dbReference>
<dbReference type="PANTHER" id="PTHR38340:SF1">
    <property type="entry name" value="S-LAYER PROTEIN"/>
    <property type="match status" value="1"/>
</dbReference>
<accession>A0A0M6YJ78</accession>
<sequence>MGLFAFFGLLLVGGLTLSLFDDDDSDSAETEGSTSLEDEFNGQIETGSSGDDILAGGPRDDFLSGDAGNDILRGFLGNDLLVGGADDDTLFGADGDDTLDGGQGDDVLQGQDGRDLLLGDSGDDLLLGGNDADLLFGENGQDTLRGGTGNDILIGIESNAGVADDSVENAGDTLDGGFGNDLILVGSQDVATGGAGADTFTFGTYIEAGRSATITDFDPDEDVLEVQYVPDLQAVPVISLMEEDEDTLVALDGVEVMRIEGITGIDPATIRLTAI</sequence>
<protein>
    <submittedName>
        <fullName evidence="4">Hemolysin, chromosomal</fullName>
    </submittedName>
</protein>
<evidence type="ECO:0000256" key="1">
    <source>
        <dbReference type="ARBA" id="ARBA00004613"/>
    </source>
</evidence>
<evidence type="ECO:0000256" key="3">
    <source>
        <dbReference type="SAM" id="MobiDB-lite"/>
    </source>
</evidence>
<reference evidence="4 5" key="1">
    <citation type="submission" date="2015-07" db="EMBL/GenBank/DDBJ databases">
        <authorList>
            <person name="Noorani M."/>
        </authorList>
    </citation>
    <scope>NUCLEOTIDE SEQUENCE [LARGE SCALE GENOMIC DNA]</scope>
    <source>
        <strain evidence="4 5">CECT 7802</strain>
    </source>
</reference>
<dbReference type="SUPFAM" id="SSF51120">
    <property type="entry name" value="beta-Roll"/>
    <property type="match status" value="2"/>
</dbReference>
<dbReference type="InterPro" id="IPR011049">
    <property type="entry name" value="Serralysin-like_metalloprot_C"/>
</dbReference>
<organism evidence="4 5">
    <name type="scientific">Jannaschia donghaensis</name>
    <dbReference type="NCBI Taxonomy" id="420998"/>
    <lineage>
        <taxon>Bacteria</taxon>
        <taxon>Pseudomonadati</taxon>
        <taxon>Pseudomonadota</taxon>
        <taxon>Alphaproteobacteria</taxon>
        <taxon>Rhodobacterales</taxon>
        <taxon>Roseobacteraceae</taxon>
        <taxon>Jannaschia</taxon>
    </lineage>
</organism>
<evidence type="ECO:0000256" key="2">
    <source>
        <dbReference type="ARBA" id="ARBA00022525"/>
    </source>
</evidence>